<protein>
    <recommendedName>
        <fullName evidence="4">cytidine deaminase</fullName>
        <ecNumber evidence="4">3.5.4.5</ecNumber>
    </recommendedName>
    <alternativeName>
        <fullName evidence="8">Cytidine aminohydrolase</fullName>
    </alternativeName>
</protein>
<dbReference type="EMBL" id="ML991825">
    <property type="protein sequence ID" value="KAF2231566.1"/>
    <property type="molecule type" value="Genomic_DNA"/>
</dbReference>
<dbReference type="CDD" id="cd01283">
    <property type="entry name" value="cytidine_deaminase"/>
    <property type="match status" value="1"/>
</dbReference>
<dbReference type="Gene3D" id="3.40.140.10">
    <property type="entry name" value="Cytidine Deaminase, domain 2"/>
    <property type="match status" value="1"/>
</dbReference>
<evidence type="ECO:0000256" key="11">
    <source>
        <dbReference type="PIRSR" id="PIRSR606262-2"/>
    </source>
</evidence>
<dbReference type="FunFam" id="3.40.140.10:FF:000008">
    <property type="entry name" value="Cytidine deaminase"/>
    <property type="match status" value="1"/>
</dbReference>
<proteinExistence type="inferred from homology"/>
<evidence type="ECO:0000256" key="5">
    <source>
        <dbReference type="ARBA" id="ARBA00022723"/>
    </source>
</evidence>
<keyword evidence="6" id="KW-0378">Hydrolase</keyword>
<evidence type="ECO:0000256" key="12">
    <source>
        <dbReference type="PIRSR" id="PIRSR606262-3"/>
    </source>
</evidence>
<feature type="binding site" evidence="12">
    <location>
        <position position="103"/>
    </location>
    <ligand>
        <name>Zn(2+)</name>
        <dbReference type="ChEBI" id="CHEBI:29105"/>
        <note>catalytic</note>
    </ligand>
</feature>
<name>A0A6A6H0G4_VIRVR</name>
<dbReference type="EC" id="3.5.4.5" evidence="4"/>
<evidence type="ECO:0000313" key="16">
    <source>
        <dbReference type="Proteomes" id="UP000800092"/>
    </source>
</evidence>
<keyword evidence="16" id="KW-1185">Reference proteome</keyword>
<dbReference type="NCBIfam" id="NF004064">
    <property type="entry name" value="PRK05578.1"/>
    <property type="match status" value="1"/>
</dbReference>
<dbReference type="PANTHER" id="PTHR11644">
    <property type="entry name" value="CYTIDINE DEAMINASE"/>
    <property type="match status" value="1"/>
</dbReference>
<evidence type="ECO:0000256" key="1">
    <source>
        <dbReference type="ARBA" id="ARBA00001947"/>
    </source>
</evidence>
<evidence type="ECO:0000256" key="9">
    <source>
        <dbReference type="ARBA" id="ARBA00049558"/>
    </source>
</evidence>
<dbReference type="Pfam" id="PF00383">
    <property type="entry name" value="dCMP_cyt_deam_1"/>
    <property type="match status" value="1"/>
</dbReference>
<feature type="binding site" evidence="12">
    <location>
        <position position="140"/>
    </location>
    <ligand>
        <name>Zn(2+)</name>
        <dbReference type="ChEBI" id="CHEBI:29105"/>
        <note>catalytic</note>
    </ligand>
</feature>
<evidence type="ECO:0000256" key="2">
    <source>
        <dbReference type="ARBA" id="ARBA00003949"/>
    </source>
</evidence>
<gene>
    <name evidence="15" type="ORF">EV356DRAFT_506779</name>
</gene>
<feature type="binding site" evidence="12">
    <location>
        <position position="143"/>
    </location>
    <ligand>
        <name>Zn(2+)</name>
        <dbReference type="ChEBI" id="CHEBI:29105"/>
        <note>catalytic</note>
    </ligand>
</feature>
<dbReference type="GO" id="GO:0004126">
    <property type="term" value="F:cytidine deaminase activity"/>
    <property type="evidence" value="ECO:0007669"/>
    <property type="project" value="UniProtKB-EC"/>
</dbReference>
<dbReference type="OrthoDB" id="414540at2759"/>
<evidence type="ECO:0000259" key="14">
    <source>
        <dbReference type="PROSITE" id="PS51747"/>
    </source>
</evidence>
<feature type="binding site" evidence="11">
    <location>
        <begin position="92"/>
        <end position="98"/>
    </location>
    <ligand>
        <name>substrate</name>
    </ligand>
</feature>
<dbReference type="InterPro" id="IPR006262">
    <property type="entry name" value="Cyt_deam_tetra"/>
</dbReference>
<organism evidence="15 16">
    <name type="scientific">Viridothelium virens</name>
    <name type="common">Speckled blister lichen</name>
    <name type="synonym">Trypethelium virens</name>
    <dbReference type="NCBI Taxonomy" id="1048519"/>
    <lineage>
        <taxon>Eukaryota</taxon>
        <taxon>Fungi</taxon>
        <taxon>Dikarya</taxon>
        <taxon>Ascomycota</taxon>
        <taxon>Pezizomycotina</taxon>
        <taxon>Dothideomycetes</taxon>
        <taxon>Dothideomycetes incertae sedis</taxon>
        <taxon>Trypetheliales</taxon>
        <taxon>Trypetheliaceae</taxon>
        <taxon>Viridothelium</taxon>
    </lineage>
</organism>
<reference evidence="15" key="1">
    <citation type="journal article" date="2020" name="Stud. Mycol.">
        <title>101 Dothideomycetes genomes: a test case for predicting lifestyles and emergence of pathogens.</title>
        <authorList>
            <person name="Haridas S."/>
            <person name="Albert R."/>
            <person name="Binder M."/>
            <person name="Bloem J."/>
            <person name="Labutti K."/>
            <person name="Salamov A."/>
            <person name="Andreopoulos B."/>
            <person name="Baker S."/>
            <person name="Barry K."/>
            <person name="Bills G."/>
            <person name="Bluhm B."/>
            <person name="Cannon C."/>
            <person name="Castanera R."/>
            <person name="Culley D."/>
            <person name="Daum C."/>
            <person name="Ezra D."/>
            <person name="Gonzalez J."/>
            <person name="Henrissat B."/>
            <person name="Kuo A."/>
            <person name="Liang C."/>
            <person name="Lipzen A."/>
            <person name="Lutzoni F."/>
            <person name="Magnuson J."/>
            <person name="Mondo S."/>
            <person name="Nolan M."/>
            <person name="Ohm R."/>
            <person name="Pangilinan J."/>
            <person name="Park H.-J."/>
            <person name="Ramirez L."/>
            <person name="Alfaro M."/>
            <person name="Sun H."/>
            <person name="Tritt A."/>
            <person name="Yoshinaga Y."/>
            <person name="Zwiers L.-H."/>
            <person name="Turgeon B."/>
            <person name="Goodwin S."/>
            <person name="Spatafora J."/>
            <person name="Crous P."/>
            <person name="Grigoriev I."/>
        </authorList>
    </citation>
    <scope>NUCLEOTIDE SEQUENCE</scope>
    <source>
        <strain evidence="15">Tuck. ex Michener</strain>
    </source>
</reference>
<dbReference type="GO" id="GO:0042802">
    <property type="term" value="F:identical protein binding"/>
    <property type="evidence" value="ECO:0007669"/>
    <property type="project" value="UniProtKB-ARBA"/>
</dbReference>
<evidence type="ECO:0000256" key="7">
    <source>
        <dbReference type="ARBA" id="ARBA00022833"/>
    </source>
</evidence>
<dbReference type="PROSITE" id="PS51747">
    <property type="entry name" value="CYT_DCMP_DEAMINASES_2"/>
    <property type="match status" value="1"/>
</dbReference>
<dbReference type="GO" id="GO:0005829">
    <property type="term" value="C:cytosol"/>
    <property type="evidence" value="ECO:0007669"/>
    <property type="project" value="TreeGrafter"/>
</dbReference>
<comment type="function">
    <text evidence="2">This enzyme scavenges exogenous and endogenous cytidine and 2'-deoxycytidine for UMP synthesis.</text>
</comment>
<evidence type="ECO:0000256" key="13">
    <source>
        <dbReference type="SAM" id="MobiDB-lite"/>
    </source>
</evidence>
<comment type="similarity">
    <text evidence="3">Belongs to the cytidine and deoxycytidylate deaminase family.</text>
</comment>
<evidence type="ECO:0000256" key="4">
    <source>
        <dbReference type="ARBA" id="ARBA00012783"/>
    </source>
</evidence>
<feature type="region of interest" description="Disordered" evidence="13">
    <location>
        <begin position="1"/>
        <end position="35"/>
    </location>
</feature>
<feature type="active site" description="Proton donor" evidence="10">
    <location>
        <position position="105"/>
    </location>
</feature>
<dbReference type="InterPro" id="IPR016193">
    <property type="entry name" value="Cytidine_deaminase-like"/>
</dbReference>
<dbReference type="AlphaFoldDB" id="A0A6A6H0G4"/>
<dbReference type="Proteomes" id="UP000800092">
    <property type="component" value="Unassembled WGS sequence"/>
</dbReference>
<dbReference type="GO" id="GO:0008270">
    <property type="term" value="F:zinc ion binding"/>
    <property type="evidence" value="ECO:0007669"/>
    <property type="project" value="InterPro"/>
</dbReference>
<dbReference type="NCBIfam" id="TIGR01354">
    <property type="entry name" value="cyt_deam_tetra"/>
    <property type="match status" value="1"/>
</dbReference>
<evidence type="ECO:0000256" key="8">
    <source>
        <dbReference type="ARBA" id="ARBA00032005"/>
    </source>
</evidence>
<dbReference type="GO" id="GO:0072527">
    <property type="term" value="P:pyrimidine-containing compound metabolic process"/>
    <property type="evidence" value="ECO:0007669"/>
    <property type="project" value="UniProtKB-ARBA"/>
</dbReference>
<accession>A0A6A6H0G4</accession>
<evidence type="ECO:0000313" key="15">
    <source>
        <dbReference type="EMBL" id="KAF2231566.1"/>
    </source>
</evidence>
<evidence type="ECO:0000256" key="10">
    <source>
        <dbReference type="PIRSR" id="PIRSR606262-1"/>
    </source>
</evidence>
<dbReference type="InterPro" id="IPR016192">
    <property type="entry name" value="APOBEC/CMP_deaminase_Zn-bd"/>
</dbReference>
<dbReference type="GO" id="GO:0055086">
    <property type="term" value="P:nucleobase-containing small molecule metabolic process"/>
    <property type="evidence" value="ECO:0007669"/>
    <property type="project" value="UniProtKB-ARBA"/>
</dbReference>
<dbReference type="SUPFAM" id="SSF53927">
    <property type="entry name" value="Cytidine deaminase-like"/>
    <property type="match status" value="1"/>
</dbReference>
<keyword evidence="5 12" id="KW-0479">Metal-binding</keyword>
<dbReference type="PANTHER" id="PTHR11644:SF2">
    <property type="entry name" value="CYTIDINE DEAMINASE"/>
    <property type="match status" value="1"/>
</dbReference>
<feature type="domain" description="CMP/dCMP-type deaminase" evidence="14">
    <location>
        <begin position="38"/>
        <end position="182"/>
    </location>
</feature>
<keyword evidence="7 12" id="KW-0862">Zinc</keyword>
<comment type="cofactor">
    <cofactor evidence="1 12">
        <name>Zn(2+)</name>
        <dbReference type="ChEBI" id="CHEBI:29105"/>
    </cofactor>
</comment>
<sequence length="202" mass="21576">MLRSPLPGSSRATSPHPPKTPQHNHENDAPPIPGLTVPELQILKSACLAAKERAYCPYSHFPVGCAILTKPNNLNSHVTPQPSPPNIIDGANVENASYPVGTCAERVALGTAVASHGCRKGNFRAMAVVTDTVGIPGSPCGMCRQFIAEFCEPSMPVFMYNKDGDYKVMTVEQLLPMGFSMDALHSNQGDHSGEKPSTLQVP</sequence>
<dbReference type="PROSITE" id="PS00903">
    <property type="entry name" value="CYT_DCMP_DEAMINASES_1"/>
    <property type="match status" value="1"/>
</dbReference>
<dbReference type="InterPro" id="IPR002125">
    <property type="entry name" value="CMP_dCMP_dom"/>
</dbReference>
<dbReference type="InterPro" id="IPR050202">
    <property type="entry name" value="Cyt/Deoxycyt_deaminase"/>
</dbReference>
<evidence type="ECO:0000256" key="6">
    <source>
        <dbReference type="ARBA" id="ARBA00022801"/>
    </source>
</evidence>
<comment type="catalytic activity">
    <reaction evidence="9">
        <text>cytidine + H2O + H(+) = uridine + NH4(+)</text>
        <dbReference type="Rhea" id="RHEA:16069"/>
        <dbReference type="ChEBI" id="CHEBI:15377"/>
        <dbReference type="ChEBI" id="CHEBI:15378"/>
        <dbReference type="ChEBI" id="CHEBI:16704"/>
        <dbReference type="ChEBI" id="CHEBI:17562"/>
        <dbReference type="ChEBI" id="CHEBI:28938"/>
        <dbReference type="EC" id="3.5.4.5"/>
    </reaction>
</comment>
<evidence type="ECO:0000256" key="3">
    <source>
        <dbReference type="ARBA" id="ARBA00006576"/>
    </source>
</evidence>